<keyword evidence="3" id="KW-0812">Transmembrane</keyword>
<protein>
    <submittedName>
        <fullName evidence="7">Efflux transporter periplasmic adaptor subunit</fullName>
    </submittedName>
    <submittedName>
        <fullName evidence="6">Membrane fusion protein (Multidrug efflux system)</fullName>
    </submittedName>
</protein>
<evidence type="ECO:0000256" key="1">
    <source>
        <dbReference type="ARBA" id="ARBA00009477"/>
    </source>
</evidence>
<dbReference type="SUPFAM" id="SSF111369">
    <property type="entry name" value="HlyD-like secretion proteins"/>
    <property type="match status" value="1"/>
</dbReference>
<keyword evidence="2" id="KW-0175">Coiled coil</keyword>
<dbReference type="Gene3D" id="1.10.287.470">
    <property type="entry name" value="Helix hairpin bin"/>
    <property type="match status" value="1"/>
</dbReference>
<name>A0A327WY37_9GAMM</name>
<dbReference type="Pfam" id="PF25917">
    <property type="entry name" value="BSH_RND"/>
    <property type="match status" value="1"/>
</dbReference>
<dbReference type="NCBIfam" id="TIGR01730">
    <property type="entry name" value="RND_mfp"/>
    <property type="match status" value="1"/>
</dbReference>
<dbReference type="GO" id="GO:1990281">
    <property type="term" value="C:efflux pump complex"/>
    <property type="evidence" value="ECO:0007669"/>
    <property type="project" value="TreeGrafter"/>
</dbReference>
<dbReference type="Proteomes" id="UP000249203">
    <property type="component" value="Unassembled WGS sequence"/>
</dbReference>
<dbReference type="Pfam" id="PF25954">
    <property type="entry name" value="Beta-barrel_RND_2"/>
    <property type="match status" value="1"/>
</dbReference>
<accession>A0A327WY37</accession>
<feature type="domain" description="Multidrug resistance protein MdtA-like barrel-sandwich hybrid" evidence="4">
    <location>
        <begin position="68"/>
        <end position="188"/>
    </location>
</feature>
<comment type="caution">
    <text evidence="6">The sequence shown here is derived from an EMBL/GenBank/DDBJ whole genome shotgun (WGS) entry which is preliminary data.</text>
</comment>
<evidence type="ECO:0000313" key="6">
    <source>
        <dbReference type="EMBL" id="RAJ98282.1"/>
    </source>
</evidence>
<reference evidence="6 8" key="2">
    <citation type="submission" date="2018-06" db="EMBL/GenBank/DDBJ databases">
        <title>Genomic Encyclopedia of Type Strains, Phase III (KMG-III): the genomes of soil and plant-associated and newly described type strains.</title>
        <authorList>
            <person name="Whitman W."/>
        </authorList>
    </citation>
    <scope>NUCLEOTIDE SEQUENCE [LARGE SCALE GENOMIC DNA]</scope>
    <source>
        <strain evidence="6 8">CGMCC 1.15366</strain>
    </source>
</reference>
<dbReference type="EMBL" id="QLMD01000005">
    <property type="protein sequence ID" value="RAJ98282.1"/>
    <property type="molecule type" value="Genomic_DNA"/>
</dbReference>
<keyword evidence="3" id="KW-1133">Transmembrane helix</keyword>
<comment type="similarity">
    <text evidence="1">Belongs to the membrane fusion protein (MFP) (TC 8.A.1) family.</text>
</comment>
<sequence length="351" mass="39537">MAKRYFVTPLSLVGVVLAGFVAYLYFFGAEEQVAERRDLTQPVVTHEVDYVEFRDVIEGLGTAQASESVEIMARVTQNVRSLHFSDGDDVTEGQLLVTLNDREERARVQELEFRLAEANRQLNRLRELAAENAASRSMIDEQEVRVEQTVAELEVARTRLEEMTIHAPFAGRLGIRQVSRGSLVRPGDVITTLDSIQPIFVDFSVPEIYLPSLATGQRVFGVSTAYPGREFEGRIVSLASRVDPLTRSIQVRAELPNSNRELRPGMLMRVRLERQVDTALMIPESSVVPIRNEFIVFVVNEDNIVERTVIEIGRRQPGWVEVLSGVREGDIIVREGVVRLRDGLPVSPREQ</sequence>
<keyword evidence="3" id="KW-0472">Membrane</keyword>
<evidence type="ECO:0000256" key="3">
    <source>
        <dbReference type="SAM" id="Phobius"/>
    </source>
</evidence>
<organism evidence="6 8">
    <name type="scientific">Aliidiomarina maris</name>
    <dbReference type="NCBI Taxonomy" id="531312"/>
    <lineage>
        <taxon>Bacteria</taxon>
        <taxon>Pseudomonadati</taxon>
        <taxon>Pseudomonadota</taxon>
        <taxon>Gammaproteobacteria</taxon>
        <taxon>Alteromonadales</taxon>
        <taxon>Idiomarinaceae</taxon>
        <taxon>Aliidiomarina</taxon>
    </lineage>
</organism>
<dbReference type="Proteomes" id="UP000287865">
    <property type="component" value="Unassembled WGS sequence"/>
</dbReference>
<dbReference type="Gene3D" id="2.40.420.20">
    <property type="match status" value="1"/>
</dbReference>
<evidence type="ECO:0000259" key="5">
    <source>
        <dbReference type="Pfam" id="PF25954"/>
    </source>
</evidence>
<dbReference type="InterPro" id="IPR058792">
    <property type="entry name" value="Beta-barrel_RND_2"/>
</dbReference>
<proteinExistence type="inferred from homology"/>
<dbReference type="Gene3D" id="2.40.50.100">
    <property type="match status" value="1"/>
</dbReference>
<evidence type="ECO:0000313" key="8">
    <source>
        <dbReference type="Proteomes" id="UP000249203"/>
    </source>
</evidence>
<feature type="transmembrane region" description="Helical" evidence="3">
    <location>
        <begin position="6"/>
        <end position="27"/>
    </location>
</feature>
<dbReference type="PANTHER" id="PTHR30469">
    <property type="entry name" value="MULTIDRUG RESISTANCE PROTEIN MDTA"/>
    <property type="match status" value="1"/>
</dbReference>
<evidence type="ECO:0000259" key="4">
    <source>
        <dbReference type="Pfam" id="PF25917"/>
    </source>
</evidence>
<dbReference type="RefSeq" id="WP_111569138.1">
    <property type="nucleotide sequence ID" value="NZ_PIPK01000005.1"/>
</dbReference>
<reference evidence="7 9" key="1">
    <citation type="journal article" date="2018" name="Front. Microbiol.">
        <title>Genome-Based Analysis Reveals the Taxonomy and Diversity of the Family Idiomarinaceae.</title>
        <authorList>
            <person name="Liu Y."/>
            <person name="Lai Q."/>
            <person name="Shao Z."/>
        </authorList>
    </citation>
    <scope>NUCLEOTIDE SEQUENCE [LARGE SCALE GENOMIC DNA]</scope>
    <source>
        <strain evidence="7 9">CF12-14</strain>
    </source>
</reference>
<dbReference type="GO" id="GO:0015562">
    <property type="term" value="F:efflux transmembrane transporter activity"/>
    <property type="evidence" value="ECO:0007669"/>
    <property type="project" value="TreeGrafter"/>
</dbReference>
<dbReference type="InterPro" id="IPR058625">
    <property type="entry name" value="MdtA-like_BSH"/>
</dbReference>
<evidence type="ECO:0000313" key="7">
    <source>
        <dbReference type="EMBL" id="RUO24884.1"/>
    </source>
</evidence>
<evidence type="ECO:0000256" key="2">
    <source>
        <dbReference type="SAM" id="Coils"/>
    </source>
</evidence>
<dbReference type="Gene3D" id="2.40.30.170">
    <property type="match status" value="1"/>
</dbReference>
<dbReference type="InterPro" id="IPR006143">
    <property type="entry name" value="RND_pump_MFP"/>
</dbReference>
<dbReference type="PANTHER" id="PTHR30469:SF16">
    <property type="entry name" value="HAE1 FAMILY EFFLUX PUMP MFP COMPONENT"/>
    <property type="match status" value="1"/>
</dbReference>
<evidence type="ECO:0000313" key="9">
    <source>
        <dbReference type="Proteomes" id="UP000287865"/>
    </source>
</evidence>
<dbReference type="FunFam" id="2.40.30.170:FF:000010">
    <property type="entry name" value="Efflux RND transporter periplasmic adaptor subunit"/>
    <property type="match status" value="1"/>
</dbReference>
<keyword evidence="9" id="KW-1185">Reference proteome</keyword>
<feature type="domain" description="CusB-like beta-barrel" evidence="5">
    <location>
        <begin position="199"/>
        <end position="275"/>
    </location>
</feature>
<gene>
    <name evidence="6" type="ORF">B0I24_10533</name>
    <name evidence="7" type="ORF">CWE07_07550</name>
</gene>
<dbReference type="OrthoDB" id="9806939at2"/>
<dbReference type="EMBL" id="PIPK01000005">
    <property type="protein sequence ID" value="RUO24884.1"/>
    <property type="molecule type" value="Genomic_DNA"/>
</dbReference>
<dbReference type="AlphaFoldDB" id="A0A327WY37"/>
<feature type="coiled-coil region" evidence="2">
    <location>
        <begin position="101"/>
        <end position="159"/>
    </location>
</feature>